<dbReference type="Pfam" id="PF12799">
    <property type="entry name" value="LRR_4"/>
    <property type="match status" value="2"/>
</dbReference>
<sequence length="669" mass="77924">MASINKLSMLQIDFDHLKIFKDQLIYFCKKLRIIFKSANEFFSIDSIDILQSIQWEKLDKLDSFELHVYYGDLFSETLFEDIDKMTGLILKSSDNLRKIKIRYNYPYSNRTLKFLNELKYCLNLRALDLEVCRLPMFVANDIEFLGNCNEHVHNNLNRLKLNFERNFLSLEYLINFKNLKDLCIICDTMPGIFGVWSLSMLKKLSIYGHKIIQIQNLDGLSNLQCLSIISRNITKIENLNHLITLKILSLSNSRIIEINNLDNLINLEELWLSFNCIRKIEKLDKLTKLTKLVLNHNSIAKIENLERLTNLKHLDLTANEIENIENLDNLTSLANLDLSQNRIKKIRGLSSLVNLVNLNLSFNRIDKIENLSTLVDLTHLNLLANDIRKIMNLSRLKNLTYLKLDHNYNLGTIGTRKLKKLKDFKVVNQIDRITKVILNTSNNSREIKIGYVHPNFNRPLGVLNELKYCLNLNALDLRVFRFAEFDAGDFGFLDNLNGQVYNNLNRLRLGFSRDILSPRSLAKFKNLKDFTITCDKVPKIFSKRKFPLLKSITIIGIQEVRINNLDGLTDLQYLYIRHGDFAERGKLNGLIGLRTLIFHNCLFREINYLNKPINLEELSSSSSSIDKIENLNKLTKLKKLTLNYNPITRIENLERLSCLRYLNLSNNII</sequence>
<dbReference type="GeneID" id="30968171"/>
<dbReference type="SMART" id="SM00369">
    <property type="entry name" value="LRR_TYP"/>
    <property type="match status" value="6"/>
</dbReference>
<dbReference type="AlphaFoldDB" id="A0A1D2VHJ8"/>
<dbReference type="InterPro" id="IPR025875">
    <property type="entry name" value="Leu-rich_rpt_4"/>
</dbReference>
<evidence type="ECO:0000256" key="2">
    <source>
        <dbReference type="ARBA" id="ARBA00022737"/>
    </source>
</evidence>
<dbReference type="OrthoDB" id="266138at2759"/>
<dbReference type="InterPro" id="IPR003591">
    <property type="entry name" value="Leu-rich_rpt_typical-subtyp"/>
</dbReference>
<dbReference type="Gene3D" id="3.80.10.10">
    <property type="entry name" value="Ribonuclease Inhibitor"/>
    <property type="match status" value="2"/>
</dbReference>
<dbReference type="Proteomes" id="UP000095038">
    <property type="component" value="Unassembled WGS sequence"/>
</dbReference>
<proteinExistence type="predicted"/>
<dbReference type="SUPFAM" id="SSF52058">
    <property type="entry name" value="L domain-like"/>
    <property type="match status" value="2"/>
</dbReference>
<organism evidence="3 4">
    <name type="scientific">Ascoidea rubescens DSM 1968</name>
    <dbReference type="NCBI Taxonomy" id="1344418"/>
    <lineage>
        <taxon>Eukaryota</taxon>
        <taxon>Fungi</taxon>
        <taxon>Dikarya</taxon>
        <taxon>Ascomycota</taxon>
        <taxon>Saccharomycotina</taxon>
        <taxon>Saccharomycetes</taxon>
        <taxon>Ascoideaceae</taxon>
        <taxon>Ascoidea</taxon>
    </lineage>
</organism>
<dbReference type="PANTHER" id="PTHR46652:SF3">
    <property type="entry name" value="LEUCINE-RICH REPEAT-CONTAINING PROTEIN 9"/>
    <property type="match status" value="1"/>
</dbReference>
<accession>A0A1D2VHJ8</accession>
<evidence type="ECO:0000313" key="4">
    <source>
        <dbReference type="Proteomes" id="UP000095038"/>
    </source>
</evidence>
<protein>
    <submittedName>
        <fullName evidence="3">L domain-like protein</fullName>
    </submittedName>
</protein>
<name>A0A1D2VHJ8_9ASCO</name>
<keyword evidence="4" id="KW-1185">Reference proteome</keyword>
<keyword evidence="2" id="KW-0677">Repeat</keyword>
<dbReference type="InterPro" id="IPR001611">
    <property type="entry name" value="Leu-rich_rpt"/>
</dbReference>
<gene>
    <name evidence="3" type="ORF">ASCRUDRAFT_8078</name>
</gene>
<dbReference type="PANTHER" id="PTHR46652">
    <property type="entry name" value="LEUCINE-RICH REPEAT AND IQ DOMAIN-CONTAINING PROTEIN 1-RELATED"/>
    <property type="match status" value="1"/>
</dbReference>
<dbReference type="PROSITE" id="PS51450">
    <property type="entry name" value="LRR"/>
    <property type="match status" value="9"/>
</dbReference>
<dbReference type="InterPro" id="IPR032675">
    <property type="entry name" value="LRR_dom_sf"/>
</dbReference>
<dbReference type="InParanoid" id="A0A1D2VHJ8"/>
<reference evidence="4" key="1">
    <citation type="submission" date="2016-05" db="EMBL/GenBank/DDBJ databases">
        <title>Comparative genomics of biotechnologically important yeasts.</title>
        <authorList>
            <consortium name="DOE Joint Genome Institute"/>
            <person name="Riley R."/>
            <person name="Haridas S."/>
            <person name="Wolfe K.H."/>
            <person name="Lopes M.R."/>
            <person name="Hittinger C.T."/>
            <person name="Goker M."/>
            <person name="Salamov A."/>
            <person name="Wisecaver J."/>
            <person name="Long T.M."/>
            <person name="Aerts A.L."/>
            <person name="Barry K."/>
            <person name="Choi C."/>
            <person name="Clum A."/>
            <person name="Coughlan A.Y."/>
            <person name="Deshpande S."/>
            <person name="Douglass A.P."/>
            <person name="Hanson S.J."/>
            <person name="Klenk H.-P."/>
            <person name="Labutti K."/>
            <person name="Lapidus A."/>
            <person name="Lindquist E."/>
            <person name="Lipzen A."/>
            <person name="Meier-Kolthoff J.P."/>
            <person name="Ohm R.A."/>
            <person name="Otillar R.P."/>
            <person name="Pangilinan J."/>
            <person name="Peng Y."/>
            <person name="Rokas A."/>
            <person name="Rosa C.A."/>
            <person name="Scheuner C."/>
            <person name="Sibirny A.A."/>
            <person name="Slot J.C."/>
            <person name="Stielow J.B."/>
            <person name="Sun H."/>
            <person name="Kurtzman C.P."/>
            <person name="Blackwell M."/>
            <person name="Grigoriev I.V."/>
            <person name="Jeffries T.W."/>
        </authorList>
    </citation>
    <scope>NUCLEOTIDE SEQUENCE [LARGE SCALE GENOMIC DNA]</scope>
    <source>
        <strain evidence="4">DSM 1968</strain>
    </source>
</reference>
<dbReference type="EMBL" id="KV454480">
    <property type="protein sequence ID" value="ODV61128.1"/>
    <property type="molecule type" value="Genomic_DNA"/>
</dbReference>
<dbReference type="RefSeq" id="XP_020047435.1">
    <property type="nucleotide sequence ID" value="XM_020194535.1"/>
</dbReference>
<keyword evidence="1" id="KW-0433">Leucine-rich repeat</keyword>
<evidence type="ECO:0000313" key="3">
    <source>
        <dbReference type="EMBL" id="ODV61128.1"/>
    </source>
</evidence>
<evidence type="ECO:0000256" key="1">
    <source>
        <dbReference type="ARBA" id="ARBA00022614"/>
    </source>
</evidence>
<dbReference type="InterPro" id="IPR050836">
    <property type="entry name" value="SDS22/Internalin_LRR"/>
</dbReference>
<dbReference type="SMART" id="SM00365">
    <property type="entry name" value="LRR_SD22"/>
    <property type="match status" value="10"/>
</dbReference>
<dbReference type="STRING" id="1344418.A0A1D2VHJ8"/>